<dbReference type="Pfam" id="PF13683">
    <property type="entry name" value="rve_3"/>
    <property type="match status" value="1"/>
</dbReference>
<evidence type="ECO:0000313" key="2">
    <source>
        <dbReference type="EMBL" id="SFC53761.1"/>
    </source>
</evidence>
<dbReference type="Proteomes" id="UP000182314">
    <property type="component" value="Unassembled WGS sequence"/>
</dbReference>
<dbReference type="AlphaFoldDB" id="A0AA94H4A3"/>
<organism evidence="2 3">
    <name type="scientific">Kosakonia oryzae</name>
    <dbReference type="NCBI Taxonomy" id="497725"/>
    <lineage>
        <taxon>Bacteria</taxon>
        <taxon>Pseudomonadati</taxon>
        <taxon>Pseudomonadota</taxon>
        <taxon>Gammaproteobacteria</taxon>
        <taxon>Enterobacterales</taxon>
        <taxon>Enterobacteriaceae</taxon>
        <taxon>Kosakonia</taxon>
    </lineage>
</organism>
<gene>
    <name evidence="2" type="ORF">SAMN05216286_2629</name>
</gene>
<dbReference type="GO" id="GO:0015074">
    <property type="term" value="P:DNA integration"/>
    <property type="evidence" value="ECO:0007669"/>
    <property type="project" value="InterPro"/>
</dbReference>
<dbReference type="InterPro" id="IPR001584">
    <property type="entry name" value="Integrase_cat-core"/>
</dbReference>
<reference evidence="2 3" key="1">
    <citation type="submission" date="2016-10" db="EMBL/GenBank/DDBJ databases">
        <authorList>
            <person name="Varghese N."/>
            <person name="Submissions S."/>
        </authorList>
    </citation>
    <scope>NUCLEOTIDE SEQUENCE [LARGE SCALE GENOMIC DNA]</scope>
    <source>
        <strain evidence="2 3">CGMCC 1.7012</strain>
    </source>
</reference>
<name>A0AA94H4A3_9ENTR</name>
<protein>
    <submittedName>
        <fullName evidence="2">Integrase core domain-containing protein</fullName>
    </submittedName>
</protein>
<proteinExistence type="predicted"/>
<comment type="caution">
    <text evidence="2">The sequence shown here is derived from an EMBL/GenBank/DDBJ whole genome shotgun (WGS) entry which is preliminary data.</text>
</comment>
<accession>A0AA94H4A3</accession>
<dbReference type="EMBL" id="FOKO01000003">
    <property type="protein sequence ID" value="SFC53761.1"/>
    <property type="molecule type" value="Genomic_DNA"/>
</dbReference>
<feature type="domain" description="Integrase catalytic" evidence="1">
    <location>
        <begin position="2"/>
        <end position="39"/>
    </location>
</feature>
<evidence type="ECO:0000259" key="1">
    <source>
        <dbReference type="Pfam" id="PF13683"/>
    </source>
</evidence>
<sequence length="85" mass="9782">MEILACHLFRTLSEVREITDRWLLSYNSEWSHESLNNLTAEEYGLMAQGPEISKNVCFHYSTLINVLTRMASSTPSGWINLKSFV</sequence>
<evidence type="ECO:0000313" key="3">
    <source>
        <dbReference type="Proteomes" id="UP000182314"/>
    </source>
</evidence>